<dbReference type="InterPro" id="IPR011444">
    <property type="entry name" value="DUF1549"/>
</dbReference>
<dbReference type="PANTHER" id="PTHR35889:SF3">
    <property type="entry name" value="F-BOX DOMAIN-CONTAINING PROTEIN"/>
    <property type="match status" value="1"/>
</dbReference>
<evidence type="ECO:0008006" key="5">
    <source>
        <dbReference type="Google" id="ProtNLM"/>
    </source>
</evidence>
<dbReference type="InterPro" id="IPR022655">
    <property type="entry name" value="DUF1553"/>
</dbReference>
<evidence type="ECO:0000259" key="2">
    <source>
        <dbReference type="Pfam" id="PF07583"/>
    </source>
</evidence>
<evidence type="ECO:0000313" key="4">
    <source>
        <dbReference type="EMBL" id="ABX10646.1"/>
    </source>
</evidence>
<dbReference type="Pfam" id="PF07587">
    <property type="entry name" value="PSD1"/>
    <property type="match status" value="1"/>
</dbReference>
<feature type="compositionally biased region" description="Polar residues" evidence="1">
    <location>
        <begin position="180"/>
        <end position="194"/>
    </location>
</feature>
<feature type="compositionally biased region" description="Basic and acidic residues" evidence="1">
    <location>
        <begin position="165"/>
        <end position="179"/>
    </location>
</feature>
<feature type="region of interest" description="Disordered" evidence="1">
    <location>
        <begin position="119"/>
        <end position="194"/>
    </location>
</feature>
<accession>A9LGX5</accession>
<dbReference type="PANTHER" id="PTHR35889">
    <property type="entry name" value="CYCLOINULO-OLIGOSACCHARIDE FRUCTANOTRANSFERASE-RELATED"/>
    <property type="match status" value="1"/>
</dbReference>
<organism evidence="4">
    <name type="scientific">uncultured planctomycete 3FN</name>
    <dbReference type="NCBI Taxonomy" id="455066"/>
    <lineage>
        <taxon>Bacteria</taxon>
        <taxon>Pseudomonadati</taxon>
        <taxon>Planctomycetota</taxon>
        <taxon>Planctomycetia</taxon>
        <taxon>Planctomycetales</taxon>
        <taxon>environmental samples</taxon>
    </lineage>
</organism>
<feature type="domain" description="DUF1553" evidence="3">
    <location>
        <begin position="446"/>
        <end position="588"/>
    </location>
</feature>
<dbReference type="AlphaFoldDB" id="A9LGX5"/>
<proteinExistence type="predicted"/>
<dbReference type="EMBL" id="EF591886">
    <property type="protein sequence ID" value="ABX10646.1"/>
    <property type="molecule type" value="Genomic_DNA"/>
</dbReference>
<feature type="domain" description="DUF1549" evidence="2">
    <location>
        <begin position="204"/>
        <end position="387"/>
    </location>
</feature>
<dbReference type="Pfam" id="PF07583">
    <property type="entry name" value="PSCyt2"/>
    <property type="match status" value="1"/>
</dbReference>
<reference evidence="4" key="1">
    <citation type="journal article" date="2007" name="ISME J.">
        <title>Fosmids of novel marine Planctomycetes from the Namibian and Oregon coast upwelling systems and their cross-comparison with planctomycete genomes.</title>
        <authorList>
            <person name="Woebken D."/>
            <person name="Teeling H."/>
            <person name="Wecker P."/>
            <person name="Dumitriu A."/>
            <person name="Kostadinov I."/>
            <person name="DeLong E.F."/>
            <person name="Amann R."/>
            <person name="Gloeckner F.O."/>
        </authorList>
    </citation>
    <scope>NUCLEOTIDE SEQUENCE</scope>
</reference>
<name>A9LGX5_9BACT</name>
<evidence type="ECO:0000259" key="3">
    <source>
        <dbReference type="Pfam" id="PF07587"/>
    </source>
</evidence>
<gene>
    <name evidence="4" type="ORF">3FN_23</name>
</gene>
<protein>
    <recommendedName>
        <fullName evidence="5">Secreted protein containing DUF1549</fullName>
    </recommendedName>
</protein>
<evidence type="ECO:0000256" key="1">
    <source>
        <dbReference type="SAM" id="MobiDB-lite"/>
    </source>
</evidence>
<sequence length="707" mass="79084">MRQSSSECGGGLVNHESKPTAELADLLSALCDDCITDAQLADLEERILADEETRRFYLDYIDLHGALHWDTAISDQDDQSVAAASATPKPPAVSASRRRGIAASLTACTALALVITALNAPEPPPDDKTTRGQRPTLADEARSPAVPNRPIIPPPNLKLSATHPLADEPKAQPSHDRSRITQTHVPTNSAPSDQYRGTTLVAFVDAQIRSGWQDAKIKPSDRASDAEWIRRVYLDVVGHIPSAEAVEAFLKDGAPDKRARLVDELLDHEHYARNWSTIWSNMLVGRVEKRDVDRDALRQYLRNAFANNRGWNELVTELISAEGSAHENGAANYLLAHLNDQAVPATAITAKLFLCTQIQCTQCHDHPFHSWQHNTFWELNAFFKGTRKKRRPVQDASTPKVTGRETILVSEPTSGPTFYEKRNGLMVVAYPQFDGQKIDHDKRVNRRVELAQILSAGPQPQIADAMVNRLWAHFFGQAFTREVDNMGPHSSVSHPEVLDRLSREFVQSGFDMKQLIRWICNTDAYQRSSRFGDSNTEDDPQNGSIERAFSRIYVKPMSVEQVYDSLLVASGADLPKSLAGRDQWMQQFVAKRDNEENSEASTFDGGISQALMMMNGQLVTELIEFDRRSSLNDIIRNADSEADKIRRLCLSALSRYPSPSEVRKVQQHLRDATARRPRNSPVKLAKAEGLQDVFWAYLNSNEFLLVH</sequence>